<reference evidence="2" key="1">
    <citation type="journal article" date="2023" name="Science">
        <title>Genome structures resolve the early diversification of teleost fishes.</title>
        <authorList>
            <person name="Parey E."/>
            <person name="Louis A."/>
            <person name="Montfort J."/>
            <person name="Bouchez O."/>
            <person name="Roques C."/>
            <person name="Iampietro C."/>
            <person name="Lluch J."/>
            <person name="Castinel A."/>
            <person name="Donnadieu C."/>
            <person name="Desvignes T."/>
            <person name="Floi Bucao C."/>
            <person name="Jouanno E."/>
            <person name="Wen M."/>
            <person name="Mejri S."/>
            <person name="Dirks R."/>
            <person name="Jansen H."/>
            <person name="Henkel C."/>
            <person name="Chen W.J."/>
            <person name="Zahm M."/>
            <person name="Cabau C."/>
            <person name="Klopp C."/>
            <person name="Thompson A.W."/>
            <person name="Robinson-Rechavi M."/>
            <person name="Braasch I."/>
            <person name="Lecointre G."/>
            <person name="Bobe J."/>
            <person name="Postlethwait J.H."/>
            <person name="Berthelot C."/>
            <person name="Roest Crollius H."/>
            <person name="Guiguen Y."/>
        </authorList>
    </citation>
    <scope>NUCLEOTIDE SEQUENCE</scope>
    <source>
        <strain evidence="2">NC1722</strain>
    </source>
</reference>
<keyword evidence="3" id="KW-1185">Reference proteome</keyword>
<dbReference type="EMBL" id="JAINUG010000093">
    <property type="protein sequence ID" value="KAJ8398035.1"/>
    <property type="molecule type" value="Genomic_DNA"/>
</dbReference>
<dbReference type="Gene3D" id="2.60.120.200">
    <property type="match status" value="1"/>
</dbReference>
<accession>A0AAD7S8Q7</accession>
<gene>
    <name evidence="2" type="ORF">AAFF_G00431120</name>
</gene>
<name>A0AAD7S8Q7_9TELE</name>
<sequence length="159" mass="18200">MRTMWFSVLPILLFYHTIFLNAGDQHTPVTGVHCPPLQVEDWRFPQNARHNITGFDLVQRFSLLERPEVEKIWNSKGSVIVRLGKVSISSPTSQVFPHGLPEEITLVFTLLLRKRMVQDQVHLLQVSDEHDNSQFSLDVNGAGQTLSLRWAQGAGMWRI</sequence>
<protein>
    <submittedName>
        <fullName evidence="2">Uncharacterized protein</fullName>
    </submittedName>
</protein>
<comment type="caution">
    <text evidence="2">The sequence shown here is derived from an EMBL/GenBank/DDBJ whole genome shotgun (WGS) entry which is preliminary data.</text>
</comment>
<evidence type="ECO:0000313" key="2">
    <source>
        <dbReference type="EMBL" id="KAJ8398035.1"/>
    </source>
</evidence>
<dbReference type="Proteomes" id="UP001221898">
    <property type="component" value="Unassembled WGS sequence"/>
</dbReference>
<dbReference type="InterPro" id="IPR013320">
    <property type="entry name" value="ConA-like_dom_sf"/>
</dbReference>
<organism evidence="2 3">
    <name type="scientific">Aldrovandia affinis</name>
    <dbReference type="NCBI Taxonomy" id="143900"/>
    <lineage>
        <taxon>Eukaryota</taxon>
        <taxon>Metazoa</taxon>
        <taxon>Chordata</taxon>
        <taxon>Craniata</taxon>
        <taxon>Vertebrata</taxon>
        <taxon>Euteleostomi</taxon>
        <taxon>Actinopterygii</taxon>
        <taxon>Neopterygii</taxon>
        <taxon>Teleostei</taxon>
        <taxon>Notacanthiformes</taxon>
        <taxon>Halosauridae</taxon>
        <taxon>Aldrovandia</taxon>
    </lineage>
</organism>
<proteinExistence type="predicted"/>
<feature type="chain" id="PRO_5042175924" evidence="1">
    <location>
        <begin position="23"/>
        <end position="159"/>
    </location>
</feature>
<dbReference type="AlphaFoldDB" id="A0AAD7S8Q7"/>
<keyword evidence="1" id="KW-0732">Signal</keyword>
<dbReference type="SUPFAM" id="SSF49899">
    <property type="entry name" value="Concanavalin A-like lectins/glucanases"/>
    <property type="match status" value="1"/>
</dbReference>
<evidence type="ECO:0000256" key="1">
    <source>
        <dbReference type="SAM" id="SignalP"/>
    </source>
</evidence>
<feature type="signal peptide" evidence="1">
    <location>
        <begin position="1"/>
        <end position="22"/>
    </location>
</feature>
<evidence type="ECO:0000313" key="3">
    <source>
        <dbReference type="Proteomes" id="UP001221898"/>
    </source>
</evidence>